<evidence type="ECO:0000313" key="3">
    <source>
        <dbReference type="Proteomes" id="UP000515708"/>
    </source>
</evidence>
<feature type="transmembrane region" description="Helical" evidence="1">
    <location>
        <begin position="6"/>
        <end position="24"/>
    </location>
</feature>
<reference evidence="2 3" key="1">
    <citation type="journal article" date="2020" name="Front. Microbiol.">
        <title>Design of Bacterial Strain-Specific qPCR Assays Using NGS Data and Publicly Available Resources and Its Application to Track Biocontrol Strains.</title>
        <authorList>
            <person name="Hernandez I."/>
            <person name="Sant C."/>
            <person name="Martinez R."/>
            <person name="Fernandez C."/>
        </authorList>
    </citation>
    <scope>NUCLEOTIDE SEQUENCE [LARGE SCALE GENOMIC DNA]</scope>
    <source>
        <strain evidence="2 3">B24</strain>
    </source>
</reference>
<accession>A0A7D7W9L4</accession>
<dbReference type="RefSeq" id="WP_182256114.1">
    <property type="nucleotide sequence ID" value="NZ_CP043732.1"/>
</dbReference>
<keyword evidence="1" id="KW-0812">Transmembrane</keyword>
<gene>
    <name evidence="2" type="ORF">FVO59_07230</name>
</gene>
<proteinExistence type="predicted"/>
<name>A0A7D7W9L4_9MICO</name>
<dbReference type="AlphaFoldDB" id="A0A7D7W9L4"/>
<sequence>MEWQGWAGAGWVTLAMLAAGLAGVQGRSKLWWFFVTLLFGPFALFFLVIWTEPLTRREP</sequence>
<feature type="transmembrane region" description="Helical" evidence="1">
    <location>
        <begin position="31"/>
        <end position="50"/>
    </location>
</feature>
<dbReference type="Proteomes" id="UP000515708">
    <property type="component" value="Chromosome"/>
</dbReference>
<dbReference type="EMBL" id="CP043732">
    <property type="protein sequence ID" value="QMU97038.1"/>
    <property type="molecule type" value="Genomic_DNA"/>
</dbReference>
<evidence type="ECO:0000313" key="2">
    <source>
        <dbReference type="EMBL" id="QMU97038.1"/>
    </source>
</evidence>
<keyword evidence="1" id="KW-1133">Transmembrane helix</keyword>
<evidence type="ECO:0000256" key="1">
    <source>
        <dbReference type="SAM" id="Phobius"/>
    </source>
</evidence>
<keyword evidence="1" id="KW-0472">Membrane</keyword>
<organism evidence="2 3">
    <name type="scientific">Microbacterium esteraromaticum</name>
    <dbReference type="NCBI Taxonomy" id="57043"/>
    <lineage>
        <taxon>Bacteria</taxon>
        <taxon>Bacillati</taxon>
        <taxon>Actinomycetota</taxon>
        <taxon>Actinomycetes</taxon>
        <taxon>Micrococcales</taxon>
        <taxon>Microbacteriaceae</taxon>
        <taxon>Microbacterium</taxon>
    </lineage>
</organism>
<protein>
    <submittedName>
        <fullName evidence="2">Antitermination protein NusB</fullName>
    </submittedName>
</protein>